<dbReference type="Gene3D" id="2.30.29.30">
    <property type="entry name" value="Pleckstrin-homology domain (PH domain)/Phosphotyrosine-binding domain (PTB)"/>
    <property type="match status" value="1"/>
</dbReference>
<dbReference type="STRING" id="1071381.G8BQ51"/>
<dbReference type="Pfam" id="PF25381">
    <property type="entry name" value="PH_26"/>
    <property type="match status" value="1"/>
</dbReference>
<feature type="compositionally biased region" description="Polar residues" evidence="1">
    <location>
        <begin position="668"/>
        <end position="681"/>
    </location>
</feature>
<dbReference type="InterPro" id="IPR058155">
    <property type="entry name" value="Skg3/CAF120-like_PH"/>
</dbReference>
<evidence type="ECO:0000259" key="2">
    <source>
        <dbReference type="PROSITE" id="PS50003"/>
    </source>
</evidence>
<dbReference type="InterPro" id="IPR011993">
    <property type="entry name" value="PH-like_dom_sf"/>
</dbReference>
<dbReference type="EMBL" id="HE612857">
    <property type="protein sequence ID" value="CCE62132.1"/>
    <property type="molecule type" value="Genomic_DNA"/>
</dbReference>
<feature type="compositionally biased region" description="Polar residues" evidence="1">
    <location>
        <begin position="883"/>
        <end position="946"/>
    </location>
</feature>
<dbReference type="OrthoDB" id="5563754at2759"/>
<feature type="compositionally biased region" description="Low complexity" evidence="1">
    <location>
        <begin position="870"/>
        <end position="882"/>
    </location>
</feature>
<dbReference type="RefSeq" id="XP_003684566.1">
    <property type="nucleotide sequence ID" value="XM_003684518.1"/>
</dbReference>
<feature type="region of interest" description="Disordered" evidence="1">
    <location>
        <begin position="477"/>
        <end position="582"/>
    </location>
</feature>
<dbReference type="OMA" id="TLPHIYY"/>
<evidence type="ECO:0000256" key="1">
    <source>
        <dbReference type="SAM" id="MobiDB-lite"/>
    </source>
</evidence>
<feature type="compositionally biased region" description="Polar residues" evidence="1">
    <location>
        <begin position="754"/>
        <end position="766"/>
    </location>
</feature>
<dbReference type="AlphaFoldDB" id="G8BQ51"/>
<dbReference type="Proteomes" id="UP000005666">
    <property type="component" value="Chromosome 2"/>
</dbReference>
<organism evidence="3 4">
    <name type="scientific">Tetrapisispora phaffii (strain ATCC 24235 / CBS 4417 / NBRC 1672 / NRRL Y-8282 / UCD 70-5)</name>
    <name type="common">Yeast</name>
    <name type="synonym">Fabospora phaffii</name>
    <dbReference type="NCBI Taxonomy" id="1071381"/>
    <lineage>
        <taxon>Eukaryota</taxon>
        <taxon>Fungi</taxon>
        <taxon>Dikarya</taxon>
        <taxon>Ascomycota</taxon>
        <taxon>Saccharomycotina</taxon>
        <taxon>Saccharomycetes</taxon>
        <taxon>Saccharomycetales</taxon>
        <taxon>Saccharomycetaceae</taxon>
        <taxon>Tetrapisispora</taxon>
    </lineage>
</organism>
<feature type="region of interest" description="Disordered" evidence="1">
    <location>
        <begin position="1"/>
        <end position="41"/>
    </location>
</feature>
<feature type="compositionally biased region" description="Low complexity" evidence="1">
    <location>
        <begin position="550"/>
        <end position="569"/>
    </location>
</feature>
<dbReference type="PROSITE" id="PS50003">
    <property type="entry name" value="PH_DOMAIN"/>
    <property type="match status" value="1"/>
</dbReference>
<feature type="compositionally biased region" description="Basic and acidic residues" evidence="1">
    <location>
        <begin position="522"/>
        <end position="531"/>
    </location>
</feature>
<feature type="compositionally biased region" description="Polar residues" evidence="1">
    <location>
        <begin position="477"/>
        <end position="504"/>
    </location>
</feature>
<feature type="compositionally biased region" description="Polar residues" evidence="1">
    <location>
        <begin position="1008"/>
        <end position="1023"/>
    </location>
</feature>
<dbReference type="InterPro" id="IPR001849">
    <property type="entry name" value="PH_domain"/>
</dbReference>
<evidence type="ECO:0000313" key="4">
    <source>
        <dbReference type="Proteomes" id="UP000005666"/>
    </source>
</evidence>
<feature type="compositionally biased region" description="Low complexity" evidence="1">
    <location>
        <begin position="24"/>
        <end position="41"/>
    </location>
</feature>
<gene>
    <name evidence="3" type="primary">TPHA0B04630</name>
    <name evidence="3" type="ordered locus">TPHA_0B04630</name>
</gene>
<protein>
    <recommendedName>
        <fullName evidence="2">PH domain-containing protein</fullName>
    </recommendedName>
</protein>
<accession>G8BQ51</accession>
<keyword evidence="4" id="KW-1185">Reference proteome</keyword>
<feature type="region of interest" description="Disordered" evidence="1">
    <location>
        <begin position="870"/>
        <end position="1023"/>
    </location>
</feature>
<sequence>MRRLFSGSKTPEIPSPPRVFSRTSQSSDSPSPSLKKSWSSSNLNSKLKKNAYLTNDSSADHELSLPTVSSTLSPELIPIVTLLAAQAHRRYQEGVFLILHDLKNDGTQANRIWKEVYGVLIGTQLALWGANELAEVGNDLKDVASKPTYINFTDSIMKPLNSSDSVVTESNQKLEHVLAVSTTLKNRYFLKFSDKDSFNKWNAAIRLSLFECTALQEAYTAAFLSSRGSKLGDIKVVLADTKFDYEDWVSVRFGAGMPWKRCYAVISQSSGKKKQPKGKISFFESEKKTKKVNAMATVLDARAVYTVYPSSTQLIDSSTIIKLEGSIAFSNGSSKKSVDSQQDVDIFIMPEKHQAVPGYDTVIRFIIPTMNTFRLYGRPKKLIASKDDPSSLLFGLPTLPHIYYLNAEDIYPIANSSTNMDWTNMMWRDAIKDILAKKISQGYAGTGSSSSLTSDIATPVIGSSELFGNCNSPLPGSTQFFPNNPGSRKTSSNLNSPINTNFNESSKKNKTATNRELNPARTDIKNSEKENLSPYNNDNTNFTKNLTSQQNENSLNMNVSNNQQKSSNVPFEAASTGRKSVQDAEYNSNAKISHGVNNQSITSDLGDVYEKYSTSPFGRSQITLDKTVPQSIQVPINGSNAGAYERYVGHSKSKTFEISDIDDSSSSVNSAQRGNNQTSRNPYPMDDEEDNDLVELSRRISQIGGSTTSFQQDDYQNSLTASSVAKTDNIFDPDFVEQNNIYASESNDKPTPNYMFNNKDGNNSSHSVNDYVMANEYPPNRSVESPVNVNNKQPLSQPQYSTNISMSGGPMYQKLSLVENNQPQQVGRTDHAPPNFNQQLAPQQYNNRIRHPTNISPQKPYGNMPNMHTNPNMRNPNMHNPNVQQNLNMRNPNIHNPNMQNPNMHTAQNMNNGPYYNRPSPSQPQNNGGRPYPMQQNYQTNGQFNKSRPPPQAQGQFNNRGNPPFNPMNQNGNRQFRDPNSGNMPEQQRQMVNNGKVKPQPRGGFSQFMPSSGTTNNNNPYSQ</sequence>
<dbReference type="HOGENOM" id="CLU_006977_1_0_1"/>
<feature type="compositionally biased region" description="Polar residues" evidence="1">
    <location>
        <begin position="953"/>
        <end position="993"/>
    </location>
</feature>
<feature type="region of interest" description="Disordered" evidence="1">
    <location>
        <begin position="659"/>
        <end position="689"/>
    </location>
</feature>
<evidence type="ECO:0000313" key="3">
    <source>
        <dbReference type="EMBL" id="CCE62132.1"/>
    </source>
</evidence>
<reference evidence="3 4" key="1">
    <citation type="journal article" date="2011" name="Proc. Natl. Acad. Sci. U.S.A.">
        <title>Evolutionary erosion of yeast sex chromosomes by mating-type switching accidents.</title>
        <authorList>
            <person name="Gordon J.L."/>
            <person name="Armisen D."/>
            <person name="Proux-Wera E."/>
            <person name="Oheigeartaigh S.S."/>
            <person name="Byrne K.P."/>
            <person name="Wolfe K.H."/>
        </authorList>
    </citation>
    <scope>NUCLEOTIDE SEQUENCE [LARGE SCALE GENOMIC DNA]</scope>
    <source>
        <strain evidence="4">ATCC 24235 / CBS 4417 / NBRC 1672 / NRRL Y-8282 / UCD 70-5</strain>
    </source>
</reference>
<feature type="compositionally biased region" description="Polar residues" evidence="1">
    <location>
        <begin position="533"/>
        <end position="549"/>
    </location>
</feature>
<dbReference type="GeneID" id="11534893"/>
<proteinExistence type="predicted"/>
<feature type="domain" description="PH" evidence="2">
    <location>
        <begin position="89"/>
        <end position="210"/>
    </location>
</feature>
<dbReference type="KEGG" id="tpf:TPHA_0B04630"/>
<dbReference type="eggNOG" id="ENOG502QPV9">
    <property type="taxonomic scope" value="Eukaryota"/>
</dbReference>
<name>G8BQ51_TETPH</name>
<feature type="region of interest" description="Disordered" evidence="1">
    <location>
        <begin position="743"/>
        <end position="766"/>
    </location>
</feature>